<comment type="similarity">
    <text evidence="1">Belongs to the tryptophan dimethylallyltransferase family.</text>
</comment>
<evidence type="ECO:0000313" key="4">
    <source>
        <dbReference type="Proteomes" id="UP001227192"/>
    </source>
</evidence>
<keyword evidence="2" id="KW-0808">Transferase</keyword>
<dbReference type="Pfam" id="PF11991">
    <property type="entry name" value="Trp_DMAT"/>
    <property type="match status" value="1"/>
</dbReference>
<sequence>MILELSEESKPVTESVAAKPSEQPWKVLSQFLPFHSLDQKLWWGRLSPVIGLSLSQTGYSINAQYQNLLLVYSILIPYLGPFPNANRSNVTWEDSYVTRAAAIDVSVNYQRRSKPSYRIAFEPIGVYAGTESDPSNECALAGLLQELAHVQPGIDFTLFENLRHKLVMDNRQVRQHWDRISHLLCKSQGGIGLDFHESSFTVKLYLGAFIKSVATGTDWRDITFDGLKNLPNHGGLNPNLSKVKEYVSSTKHQLLDAETFVAFDSHSPQSRIKFYTGAYLTSLADVYDFWTLGGSLHGPDVEEGFAIVKKMWNLIYPQTLPGGIRRESMKVGFNWEMSPAAGSLAPKAYFLVHNDCDESVSKAILGLFGELGWDDHILTHQKLEEA</sequence>
<protein>
    <submittedName>
        <fullName evidence="3">Uncharacterized protein</fullName>
    </submittedName>
</protein>
<dbReference type="NCBIfam" id="TIGR03429">
    <property type="entry name" value="arom_pren_DMATS"/>
    <property type="match status" value="1"/>
</dbReference>
<evidence type="ECO:0000256" key="1">
    <source>
        <dbReference type="ARBA" id="ARBA00010209"/>
    </source>
</evidence>
<dbReference type="InterPro" id="IPR017795">
    <property type="entry name" value="ABBA_NscD-like"/>
</dbReference>
<dbReference type="PANTHER" id="PTHR40627:SF3">
    <property type="entry name" value="PRENYLTRANSFERASE ASQH2-RELATED"/>
    <property type="match status" value="1"/>
</dbReference>
<organism evidence="3 4">
    <name type="scientific">Penicillium thymicola</name>
    <dbReference type="NCBI Taxonomy" id="293382"/>
    <lineage>
        <taxon>Eukaryota</taxon>
        <taxon>Fungi</taxon>
        <taxon>Dikarya</taxon>
        <taxon>Ascomycota</taxon>
        <taxon>Pezizomycotina</taxon>
        <taxon>Eurotiomycetes</taxon>
        <taxon>Eurotiomycetidae</taxon>
        <taxon>Eurotiales</taxon>
        <taxon>Aspergillaceae</taxon>
        <taxon>Penicillium</taxon>
    </lineage>
</organism>
<dbReference type="GO" id="GO:0009820">
    <property type="term" value="P:alkaloid metabolic process"/>
    <property type="evidence" value="ECO:0007669"/>
    <property type="project" value="InterPro"/>
</dbReference>
<keyword evidence="4" id="KW-1185">Reference proteome</keyword>
<dbReference type="EMBL" id="LACB01000394">
    <property type="protein sequence ID" value="KAJ9483825.1"/>
    <property type="molecule type" value="Genomic_DNA"/>
</dbReference>
<dbReference type="InterPro" id="IPR033964">
    <property type="entry name" value="ABBA"/>
</dbReference>
<proteinExistence type="inferred from homology"/>
<reference evidence="3" key="1">
    <citation type="submission" date="2015-06" db="EMBL/GenBank/DDBJ databases">
        <authorList>
            <person name="Nguyen H."/>
        </authorList>
    </citation>
    <scope>NUCLEOTIDE SEQUENCE</scope>
    <source>
        <strain evidence="3">DAOM 180753</strain>
    </source>
</reference>
<dbReference type="SFLD" id="SFLDS00036">
    <property type="entry name" value="Aromatic_Prenyltransferase"/>
    <property type="match status" value="1"/>
</dbReference>
<dbReference type="AlphaFoldDB" id="A0AAI9X4R1"/>
<evidence type="ECO:0000256" key="2">
    <source>
        <dbReference type="ARBA" id="ARBA00022679"/>
    </source>
</evidence>
<dbReference type="GO" id="GO:0016765">
    <property type="term" value="F:transferase activity, transferring alkyl or aryl (other than methyl) groups"/>
    <property type="evidence" value="ECO:0007669"/>
    <property type="project" value="InterPro"/>
</dbReference>
<accession>A0AAI9X4R1</accession>
<comment type="caution">
    <text evidence="3">The sequence shown here is derived from an EMBL/GenBank/DDBJ whole genome shotgun (WGS) entry which is preliminary data.</text>
</comment>
<name>A0AAI9X4R1_PENTH</name>
<gene>
    <name evidence="3" type="ORF">VN97_g9567</name>
</gene>
<dbReference type="PANTHER" id="PTHR40627">
    <property type="entry name" value="INDOLE PRENYLTRANSFERASE TDIB-RELATED"/>
    <property type="match status" value="1"/>
</dbReference>
<reference evidence="3" key="2">
    <citation type="journal article" date="2016" name="Fungal Biol.">
        <title>Ochratoxin A production by Penicillium thymicola.</title>
        <authorList>
            <person name="Nguyen H.D.T."/>
            <person name="McMullin D.R."/>
            <person name="Ponomareva E."/>
            <person name="Riley R."/>
            <person name="Pomraning K.R."/>
            <person name="Baker S.E."/>
            <person name="Seifert K.A."/>
        </authorList>
    </citation>
    <scope>NUCLEOTIDE SEQUENCE</scope>
    <source>
        <strain evidence="3">DAOM 180753</strain>
    </source>
</reference>
<dbReference type="CDD" id="cd13929">
    <property type="entry name" value="PT-DMATS_CymD"/>
    <property type="match status" value="1"/>
</dbReference>
<evidence type="ECO:0000313" key="3">
    <source>
        <dbReference type="EMBL" id="KAJ9483825.1"/>
    </source>
</evidence>
<dbReference type="Proteomes" id="UP001227192">
    <property type="component" value="Unassembled WGS sequence"/>
</dbReference>